<comment type="caution">
    <text evidence="1">The sequence shown here is derived from an EMBL/GenBank/DDBJ whole genome shotgun (WGS) entry which is preliminary data.</text>
</comment>
<reference evidence="1" key="1">
    <citation type="submission" date="2020-11" db="EMBL/GenBank/DDBJ databases">
        <authorList>
            <person name="Whitehead M."/>
        </authorList>
    </citation>
    <scope>NUCLEOTIDE SEQUENCE</scope>
    <source>
        <strain evidence="1">EGII</strain>
    </source>
</reference>
<evidence type="ECO:0000313" key="1">
    <source>
        <dbReference type="EMBL" id="CAD7006703.1"/>
    </source>
</evidence>
<proteinExistence type="predicted"/>
<feature type="non-terminal residue" evidence="1">
    <location>
        <position position="1"/>
    </location>
</feature>
<gene>
    <name evidence="1" type="ORF">CCAP1982_LOCUS15002</name>
</gene>
<accession>A0A811VAK1</accession>
<feature type="non-terminal residue" evidence="1">
    <location>
        <position position="71"/>
    </location>
</feature>
<dbReference type="Proteomes" id="UP000606786">
    <property type="component" value="Unassembled WGS sequence"/>
</dbReference>
<name>A0A811VAK1_CERCA</name>
<sequence>MNNKRYSEVQDNKFFALSYREDHSVIVSTANNINRNISNECLQTQTILIHRITDVSFPFLSVRHCSVVKSH</sequence>
<dbReference type="EMBL" id="CAJHJT010000034">
    <property type="protein sequence ID" value="CAD7006703.1"/>
    <property type="molecule type" value="Genomic_DNA"/>
</dbReference>
<keyword evidence="2" id="KW-1185">Reference proteome</keyword>
<organism evidence="1 2">
    <name type="scientific">Ceratitis capitata</name>
    <name type="common">Mediterranean fruit fly</name>
    <name type="synonym">Tephritis capitata</name>
    <dbReference type="NCBI Taxonomy" id="7213"/>
    <lineage>
        <taxon>Eukaryota</taxon>
        <taxon>Metazoa</taxon>
        <taxon>Ecdysozoa</taxon>
        <taxon>Arthropoda</taxon>
        <taxon>Hexapoda</taxon>
        <taxon>Insecta</taxon>
        <taxon>Pterygota</taxon>
        <taxon>Neoptera</taxon>
        <taxon>Endopterygota</taxon>
        <taxon>Diptera</taxon>
        <taxon>Brachycera</taxon>
        <taxon>Muscomorpha</taxon>
        <taxon>Tephritoidea</taxon>
        <taxon>Tephritidae</taxon>
        <taxon>Ceratitis</taxon>
        <taxon>Ceratitis</taxon>
    </lineage>
</organism>
<dbReference type="AlphaFoldDB" id="A0A811VAK1"/>
<evidence type="ECO:0000313" key="2">
    <source>
        <dbReference type="Proteomes" id="UP000606786"/>
    </source>
</evidence>
<protein>
    <submittedName>
        <fullName evidence="1">(Mediterranean fruit fly) hypothetical protein</fullName>
    </submittedName>
</protein>